<dbReference type="EMBL" id="JABSTU010000007">
    <property type="protein sequence ID" value="KAH8025341.1"/>
    <property type="molecule type" value="Genomic_DNA"/>
</dbReference>
<feature type="region of interest" description="Disordered" evidence="1">
    <location>
        <begin position="249"/>
        <end position="290"/>
    </location>
</feature>
<feature type="compositionally biased region" description="Basic and acidic residues" evidence="1">
    <location>
        <begin position="271"/>
        <end position="290"/>
    </location>
</feature>
<dbReference type="VEuPathDB" id="VectorBase:LOC119170469"/>
<protein>
    <submittedName>
        <fullName evidence="2">Uncharacterized protein</fullName>
    </submittedName>
</protein>
<reference evidence="2" key="2">
    <citation type="submission" date="2021-09" db="EMBL/GenBank/DDBJ databases">
        <authorList>
            <person name="Jia N."/>
            <person name="Wang J."/>
            <person name="Shi W."/>
            <person name="Du L."/>
            <person name="Sun Y."/>
            <person name="Zhan W."/>
            <person name="Jiang J."/>
            <person name="Wang Q."/>
            <person name="Zhang B."/>
            <person name="Ji P."/>
            <person name="Sakyi L.B."/>
            <person name="Cui X."/>
            <person name="Yuan T."/>
            <person name="Jiang B."/>
            <person name="Yang W."/>
            <person name="Lam T.T.-Y."/>
            <person name="Chang Q."/>
            <person name="Ding S."/>
            <person name="Wang X."/>
            <person name="Zhu J."/>
            <person name="Ruan X."/>
            <person name="Zhao L."/>
            <person name="Wei J."/>
            <person name="Que T."/>
            <person name="Du C."/>
            <person name="Cheng J."/>
            <person name="Dai P."/>
            <person name="Han X."/>
            <person name="Huang E."/>
            <person name="Gao Y."/>
            <person name="Liu J."/>
            <person name="Shao H."/>
            <person name="Ye R."/>
            <person name="Li L."/>
            <person name="Wei W."/>
            <person name="Wang X."/>
            <person name="Wang C."/>
            <person name="Huo Q."/>
            <person name="Li W."/>
            <person name="Guo W."/>
            <person name="Chen H."/>
            <person name="Chen S."/>
            <person name="Zhou L."/>
            <person name="Zhou L."/>
            <person name="Ni X."/>
            <person name="Tian J."/>
            <person name="Zhou Y."/>
            <person name="Sheng Y."/>
            <person name="Liu T."/>
            <person name="Pan Y."/>
            <person name="Xia L."/>
            <person name="Li J."/>
            <person name="Zhao F."/>
            <person name="Cao W."/>
        </authorList>
    </citation>
    <scope>NUCLEOTIDE SEQUENCE</scope>
    <source>
        <strain evidence="2">Rmic-2018</strain>
        <tissue evidence="2">Larvae</tissue>
    </source>
</reference>
<organism evidence="2 3">
    <name type="scientific">Rhipicephalus microplus</name>
    <name type="common">Cattle tick</name>
    <name type="synonym">Boophilus microplus</name>
    <dbReference type="NCBI Taxonomy" id="6941"/>
    <lineage>
        <taxon>Eukaryota</taxon>
        <taxon>Metazoa</taxon>
        <taxon>Ecdysozoa</taxon>
        <taxon>Arthropoda</taxon>
        <taxon>Chelicerata</taxon>
        <taxon>Arachnida</taxon>
        <taxon>Acari</taxon>
        <taxon>Parasitiformes</taxon>
        <taxon>Ixodida</taxon>
        <taxon>Ixodoidea</taxon>
        <taxon>Ixodidae</taxon>
        <taxon>Rhipicephalinae</taxon>
        <taxon>Rhipicephalus</taxon>
        <taxon>Boophilus</taxon>
    </lineage>
</organism>
<accession>A0A9J6DT42</accession>
<gene>
    <name evidence="2" type="ORF">HPB51_007054</name>
</gene>
<dbReference type="Proteomes" id="UP000821866">
    <property type="component" value="Unassembled WGS sequence"/>
</dbReference>
<evidence type="ECO:0000313" key="3">
    <source>
        <dbReference type="Proteomes" id="UP000821866"/>
    </source>
</evidence>
<evidence type="ECO:0000313" key="2">
    <source>
        <dbReference type="EMBL" id="KAH8025341.1"/>
    </source>
</evidence>
<feature type="compositionally biased region" description="Basic and acidic residues" evidence="1">
    <location>
        <begin position="1"/>
        <end position="18"/>
    </location>
</feature>
<evidence type="ECO:0000256" key="1">
    <source>
        <dbReference type="SAM" id="MobiDB-lite"/>
    </source>
</evidence>
<reference evidence="2" key="1">
    <citation type="journal article" date="2020" name="Cell">
        <title>Large-Scale Comparative Analyses of Tick Genomes Elucidate Their Genetic Diversity and Vector Capacities.</title>
        <authorList>
            <consortium name="Tick Genome and Microbiome Consortium (TIGMIC)"/>
            <person name="Jia N."/>
            <person name="Wang J."/>
            <person name="Shi W."/>
            <person name="Du L."/>
            <person name="Sun Y."/>
            <person name="Zhan W."/>
            <person name="Jiang J.F."/>
            <person name="Wang Q."/>
            <person name="Zhang B."/>
            <person name="Ji P."/>
            <person name="Bell-Sakyi L."/>
            <person name="Cui X.M."/>
            <person name="Yuan T.T."/>
            <person name="Jiang B.G."/>
            <person name="Yang W.F."/>
            <person name="Lam T.T."/>
            <person name="Chang Q.C."/>
            <person name="Ding S.J."/>
            <person name="Wang X.J."/>
            <person name="Zhu J.G."/>
            <person name="Ruan X.D."/>
            <person name="Zhao L."/>
            <person name="Wei J.T."/>
            <person name="Ye R.Z."/>
            <person name="Que T.C."/>
            <person name="Du C.H."/>
            <person name="Zhou Y.H."/>
            <person name="Cheng J.X."/>
            <person name="Dai P.F."/>
            <person name="Guo W.B."/>
            <person name="Han X.H."/>
            <person name="Huang E.J."/>
            <person name="Li L.F."/>
            <person name="Wei W."/>
            <person name="Gao Y.C."/>
            <person name="Liu J.Z."/>
            <person name="Shao H.Z."/>
            <person name="Wang X."/>
            <person name="Wang C.C."/>
            <person name="Yang T.C."/>
            <person name="Huo Q.B."/>
            <person name="Li W."/>
            <person name="Chen H.Y."/>
            <person name="Chen S.E."/>
            <person name="Zhou L.G."/>
            <person name="Ni X.B."/>
            <person name="Tian J.H."/>
            <person name="Sheng Y."/>
            <person name="Liu T."/>
            <person name="Pan Y.S."/>
            <person name="Xia L.Y."/>
            <person name="Li J."/>
            <person name="Zhao F."/>
            <person name="Cao W.C."/>
        </authorList>
    </citation>
    <scope>NUCLEOTIDE SEQUENCE</scope>
    <source>
        <strain evidence="2">Rmic-2018</strain>
    </source>
</reference>
<comment type="caution">
    <text evidence="2">The sequence shown here is derived from an EMBL/GenBank/DDBJ whole genome shotgun (WGS) entry which is preliminary data.</text>
</comment>
<name>A0A9J6DT42_RHIMP</name>
<sequence>MHSLERTRGLQRRDEARTRRVRTSSQGVARTCSCALPSEVSRAVLVARELFHEDHCQQLPKQTSTSPVYKSTATSTDFVQEVDPAPVPVVQENEPAPGEVVEKAEPTLVPLVLPTVPGGLSTVGSNNDFRLVLDIYKMSAEIKSKYPFVTNVQLVYRFKRAMQEYHQMFQRQLLGTLEEKNTFINAQLPVPEEVLGKLKEASLAIEQLNIAIQACDEITKQLQRNKKLNRLVQVLPLLRQRLRHILPRQQRAKDRCPEQAETVEVQQQSKPTEEVPQERILKHPQQDQQQ</sequence>
<feature type="region of interest" description="Disordered" evidence="1">
    <location>
        <begin position="1"/>
        <end position="28"/>
    </location>
</feature>
<proteinExistence type="predicted"/>
<keyword evidence="3" id="KW-1185">Reference proteome</keyword>
<dbReference type="AlphaFoldDB" id="A0A9J6DT42"/>